<evidence type="ECO:0000313" key="2">
    <source>
        <dbReference type="EMBL" id="WOO81839.1"/>
    </source>
</evidence>
<evidence type="ECO:0000256" key="1">
    <source>
        <dbReference type="SAM" id="SignalP"/>
    </source>
</evidence>
<dbReference type="GeneID" id="87808586"/>
<organism evidence="2 3">
    <name type="scientific">Vanrija pseudolonga</name>
    <dbReference type="NCBI Taxonomy" id="143232"/>
    <lineage>
        <taxon>Eukaryota</taxon>
        <taxon>Fungi</taxon>
        <taxon>Dikarya</taxon>
        <taxon>Basidiomycota</taxon>
        <taxon>Agaricomycotina</taxon>
        <taxon>Tremellomycetes</taxon>
        <taxon>Trichosporonales</taxon>
        <taxon>Trichosporonaceae</taxon>
        <taxon>Vanrija</taxon>
    </lineage>
</organism>
<keyword evidence="1" id="KW-0732">Signal</keyword>
<proteinExistence type="predicted"/>
<feature type="chain" id="PRO_5042260496" evidence="1">
    <location>
        <begin position="20"/>
        <end position="157"/>
    </location>
</feature>
<sequence length="157" mass="16354">MQLAHTLIAALLAATASLAAPIDPESLEARGVCPAGQIVCAGPNSGQYRCANPKASQYCCECPRRSTTDGRRTGQRVHSQYLPQGQGVPTMLARTLFTTLVATFALAAPVEPVSPDARAVGCPKGFLVCFCPITGPWRCANPAINQYCCESASVGAG</sequence>
<reference evidence="2" key="1">
    <citation type="submission" date="2023-10" db="EMBL/GenBank/DDBJ databases">
        <authorList>
            <person name="Noh H."/>
        </authorList>
    </citation>
    <scope>NUCLEOTIDE SEQUENCE</scope>
    <source>
        <strain evidence="2">DUCC4014</strain>
    </source>
</reference>
<keyword evidence="3" id="KW-1185">Reference proteome</keyword>
<dbReference type="EMBL" id="CP086717">
    <property type="protein sequence ID" value="WOO81839.1"/>
    <property type="molecule type" value="Genomic_DNA"/>
</dbReference>
<dbReference type="RefSeq" id="XP_062627871.1">
    <property type="nucleotide sequence ID" value="XM_062771887.1"/>
</dbReference>
<dbReference type="AlphaFoldDB" id="A0AAF1BMA5"/>
<protein>
    <submittedName>
        <fullName evidence="2">Uncharacterized protein</fullName>
    </submittedName>
</protein>
<accession>A0AAF1BMA5</accession>
<dbReference type="Proteomes" id="UP000827549">
    <property type="component" value="Chromosome 4"/>
</dbReference>
<name>A0AAF1BMA5_9TREE</name>
<evidence type="ECO:0000313" key="3">
    <source>
        <dbReference type="Proteomes" id="UP000827549"/>
    </source>
</evidence>
<gene>
    <name evidence="2" type="ORF">LOC62_04G005357</name>
</gene>
<feature type="signal peptide" evidence="1">
    <location>
        <begin position="1"/>
        <end position="19"/>
    </location>
</feature>